<name>A0A6C0I9D3_9ZZZZ</name>
<proteinExistence type="predicted"/>
<organism evidence="2">
    <name type="scientific">viral metagenome</name>
    <dbReference type="NCBI Taxonomy" id="1070528"/>
    <lineage>
        <taxon>unclassified sequences</taxon>
        <taxon>metagenomes</taxon>
        <taxon>organismal metagenomes</taxon>
    </lineage>
</organism>
<feature type="region of interest" description="Disordered" evidence="1">
    <location>
        <begin position="290"/>
        <end position="321"/>
    </location>
</feature>
<sequence length="321" mass="36193">MADVQQQEPSMGNAEEGPSIGDAAKKFGKRAATSTLNIGSTLLHTADRVTGSVGDALHAATATGVNVLKTANATTKYLNTSAEGWAERNITNQENKTGVYKVQSASDAATEKARIELDTQRKIDEIKQKQIKADIDQERKIAALSKQKTLSKQEQDENQGKVDIGYYYGFKSDTSPYDAGKSASSIYFSFDKSWYYYYYPIYFIDDKGEFHEITLPPKGIDGGNREKKILVHDNTANTDIFIDFVRTAGKIYGDLMVPKITDVVSGVEIPIKKIEFAKGWCYILKTGGRRRKTNKKTNRRTNKKTNRRTNKRRRTIRRRRY</sequence>
<reference evidence="2" key="1">
    <citation type="journal article" date="2020" name="Nature">
        <title>Giant virus diversity and host interactions through global metagenomics.</title>
        <authorList>
            <person name="Schulz F."/>
            <person name="Roux S."/>
            <person name="Paez-Espino D."/>
            <person name="Jungbluth S."/>
            <person name="Walsh D.A."/>
            <person name="Denef V.J."/>
            <person name="McMahon K.D."/>
            <person name="Konstantinidis K.T."/>
            <person name="Eloe-Fadrosh E.A."/>
            <person name="Kyrpides N.C."/>
            <person name="Woyke T."/>
        </authorList>
    </citation>
    <scope>NUCLEOTIDE SEQUENCE</scope>
    <source>
        <strain evidence="2">GVMAG-M-3300023184-51</strain>
    </source>
</reference>
<evidence type="ECO:0000256" key="1">
    <source>
        <dbReference type="SAM" id="MobiDB-lite"/>
    </source>
</evidence>
<feature type="compositionally biased region" description="Polar residues" evidence="1">
    <location>
        <begin position="1"/>
        <end position="10"/>
    </location>
</feature>
<feature type="region of interest" description="Disordered" evidence="1">
    <location>
        <begin position="1"/>
        <end position="22"/>
    </location>
</feature>
<dbReference type="AlphaFoldDB" id="A0A6C0I9D3"/>
<dbReference type="EMBL" id="MN740127">
    <property type="protein sequence ID" value="QHT88946.1"/>
    <property type="molecule type" value="Genomic_DNA"/>
</dbReference>
<evidence type="ECO:0000313" key="2">
    <source>
        <dbReference type="EMBL" id="QHT88946.1"/>
    </source>
</evidence>
<protein>
    <submittedName>
        <fullName evidence="2">Uncharacterized protein</fullName>
    </submittedName>
</protein>
<accession>A0A6C0I9D3</accession>